<comment type="caution">
    <text evidence="10">The sequence shown here is derived from an EMBL/GenBank/DDBJ whole genome shotgun (WGS) entry which is preliminary data.</text>
</comment>
<proteinExistence type="predicted"/>
<protein>
    <recommendedName>
        <fullName evidence="9">Ankyrin repeat domain-containing protein</fullName>
    </recommendedName>
</protein>
<dbReference type="PROSITE" id="PS50088">
    <property type="entry name" value="ANK_REPEAT"/>
    <property type="match status" value="1"/>
</dbReference>
<feature type="domain" description="Ankyrin repeat" evidence="9">
    <location>
        <begin position="276"/>
        <end position="391"/>
    </location>
</feature>
<keyword evidence="4 8" id="KW-0040">ANK repeat</keyword>
<keyword evidence="11" id="KW-1185">Reference proteome</keyword>
<feature type="domain" description="Ankyrin repeat" evidence="9">
    <location>
        <begin position="415"/>
        <end position="528"/>
    </location>
</feature>
<evidence type="ECO:0000256" key="4">
    <source>
        <dbReference type="ARBA" id="ARBA00023043"/>
    </source>
</evidence>
<comment type="function">
    <text evidence="7">Acts as a molecular chaperone for G protein-coupled receptors, regulating their biogenesis and exit from the ER.</text>
</comment>
<dbReference type="Pfam" id="PF11904">
    <property type="entry name" value="ANKRD13_C"/>
    <property type="match status" value="2"/>
</dbReference>
<dbReference type="SUPFAM" id="SSF48403">
    <property type="entry name" value="Ankyrin repeat"/>
    <property type="match status" value="1"/>
</dbReference>
<dbReference type="GO" id="GO:0005789">
    <property type="term" value="C:endoplasmic reticulum membrane"/>
    <property type="evidence" value="ECO:0007669"/>
    <property type="project" value="UniProtKB-SubCell"/>
</dbReference>
<evidence type="ECO:0000313" key="11">
    <source>
        <dbReference type="Proteomes" id="UP000187209"/>
    </source>
</evidence>
<dbReference type="InterPro" id="IPR002110">
    <property type="entry name" value="Ankyrin_rpt"/>
</dbReference>
<feature type="repeat" description="ANK" evidence="8">
    <location>
        <begin position="158"/>
        <end position="190"/>
    </location>
</feature>
<dbReference type="PANTHER" id="PTHR12447:SF25">
    <property type="entry name" value="ANKYRIN REPEAT DOMAIN-CONTAINING PROTEIN 13C"/>
    <property type="match status" value="1"/>
</dbReference>
<dbReference type="OrthoDB" id="1938156at2759"/>
<accession>A0A1R2D118</accession>
<dbReference type="InterPro" id="IPR021832">
    <property type="entry name" value="ANKRD13"/>
</dbReference>
<evidence type="ECO:0000256" key="6">
    <source>
        <dbReference type="ARBA" id="ARBA00023186"/>
    </source>
</evidence>
<dbReference type="PROSITE" id="PS50297">
    <property type="entry name" value="ANK_REP_REGION"/>
    <property type="match status" value="1"/>
</dbReference>
<dbReference type="Pfam" id="PF00023">
    <property type="entry name" value="Ank"/>
    <property type="match status" value="1"/>
</dbReference>
<evidence type="ECO:0000256" key="7">
    <source>
        <dbReference type="ARBA" id="ARBA00037107"/>
    </source>
</evidence>
<evidence type="ECO:0000259" key="9">
    <source>
        <dbReference type="Pfam" id="PF11904"/>
    </source>
</evidence>
<evidence type="ECO:0000256" key="8">
    <source>
        <dbReference type="PROSITE-ProRule" id="PRU00023"/>
    </source>
</evidence>
<evidence type="ECO:0000313" key="10">
    <source>
        <dbReference type="EMBL" id="OMJ94959.1"/>
    </source>
</evidence>
<dbReference type="AlphaFoldDB" id="A0A1R2D118"/>
<dbReference type="InterPro" id="IPR055285">
    <property type="entry name" value="ANKRD13_C"/>
</dbReference>
<evidence type="ECO:0000256" key="3">
    <source>
        <dbReference type="ARBA" id="ARBA00022824"/>
    </source>
</evidence>
<evidence type="ECO:0000256" key="2">
    <source>
        <dbReference type="ARBA" id="ARBA00022737"/>
    </source>
</evidence>
<dbReference type="InterPro" id="IPR036770">
    <property type="entry name" value="Ankyrin_rpt-contain_sf"/>
</dbReference>
<keyword evidence="5" id="KW-0472">Membrane</keyword>
<name>A0A1R2D118_9CILI</name>
<dbReference type="EMBL" id="MPUH01000019">
    <property type="protein sequence ID" value="OMJ94959.1"/>
    <property type="molecule type" value="Genomic_DNA"/>
</dbReference>
<reference evidence="10 11" key="1">
    <citation type="submission" date="2016-11" db="EMBL/GenBank/DDBJ databases">
        <title>The macronuclear genome of Stentor coeruleus: a giant cell with tiny introns.</title>
        <authorList>
            <person name="Slabodnick M."/>
            <person name="Ruby J.G."/>
            <person name="Reiff S.B."/>
            <person name="Swart E.C."/>
            <person name="Gosai S."/>
            <person name="Prabakaran S."/>
            <person name="Witkowska E."/>
            <person name="Larue G.E."/>
            <person name="Fisher S."/>
            <person name="Freeman R.M."/>
            <person name="Gunawardena J."/>
            <person name="Chu W."/>
            <person name="Stover N.A."/>
            <person name="Gregory B.D."/>
            <person name="Nowacki M."/>
            <person name="Derisi J."/>
            <person name="Roy S.W."/>
            <person name="Marshall W.F."/>
            <person name="Sood P."/>
        </authorList>
    </citation>
    <scope>NUCLEOTIDE SEQUENCE [LARGE SCALE GENOMIC DNA]</scope>
    <source>
        <strain evidence="10">WM001</strain>
    </source>
</reference>
<dbReference type="Gene3D" id="1.25.40.20">
    <property type="entry name" value="Ankyrin repeat-containing domain"/>
    <property type="match status" value="1"/>
</dbReference>
<keyword evidence="6" id="KW-0143">Chaperone</keyword>
<organism evidence="10 11">
    <name type="scientific">Stentor coeruleus</name>
    <dbReference type="NCBI Taxonomy" id="5963"/>
    <lineage>
        <taxon>Eukaryota</taxon>
        <taxon>Sar</taxon>
        <taxon>Alveolata</taxon>
        <taxon>Ciliophora</taxon>
        <taxon>Postciliodesmatophora</taxon>
        <taxon>Heterotrichea</taxon>
        <taxon>Heterotrichida</taxon>
        <taxon>Stentoridae</taxon>
        <taxon>Stentor</taxon>
    </lineage>
</organism>
<comment type="subcellular location">
    <subcellularLocation>
        <location evidence="1">Endoplasmic reticulum membrane</location>
    </subcellularLocation>
</comment>
<gene>
    <name evidence="10" type="ORF">SteCoe_1821</name>
</gene>
<keyword evidence="2" id="KW-0677">Repeat</keyword>
<sequence length="644" mass="75501">MKKRWGLIEFQSACAETKDSISQRTFSEISQNDKKSQVLRAFSKLSNLSNYHIRFFPTKQTKTIKRLRKRIPHELWKEPLSRKIFFEFWRGLETLSPTGYLKDSMLRFIYGVNEYSNDLMSYPLHYSVFNNDLYRIHKLCVGEDSDFMYTDIDKEDPLGNTPLMLAVKLRKYEGVLVLIDHGADPKYRKSQDSLSPIEQALGLQDRSMLKILITGYLRRIREKWLSHVDDFVEALERMKDFSMTMRWECKSSIIPFVKRFTPSDVYQIYKRGINVRVDLTLIGWESLKTRRGNISLLFNGHKKKLEIYDHITGINRDFDTEPSEAMIENTVVKLLKNKKFSNDIQVNDINILPDKNWRGETQIEVINNWQCKKKKLTCSIEIDREKRQVVYDKNVEKFMYFEDYLEYAANSNCNQERLSLPSQTVIEPKAVRHYSKHLNASLWTCDDFPLILNDFFPLLELLGSFSKNAQHLCTFFHHGCLNNDGFPVKALIPVYASVKLLVHLDSITMKSPDRGYFSFPKNEEKRSEDSTAKLGDWSSEFFYQCEVSCSDDDNLLEAQQLFLSLKSLDATPLLTDTSIENDPDEEEMPEISILEYHHKLPPPKVYNRNSLPTTIFRRAELFRKVKNYAMNYERDSKNDADVLL</sequence>
<dbReference type="PANTHER" id="PTHR12447">
    <property type="entry name" value="ANKYRIN REPEAT DOMAIN-CONTAINING PROTEIN 13"/>
    <property type="match status" value="1"/>
</dbReference>
<evidence type="ECO:0000256" key="5">
    <source>
        <dbReference type="ARBA" id="ARBA00023136"/>
    </source>
</evidence>
<keyword evidence="3" id="KW-0256">Endoplasmic reticulum</keyword>
<evidence type="ECO:0000256" key="1">
    <source>
        <dbReference type="ARBA" id="ARBA00004586"/>
    </source>
</evidence>
<dbReference type="Proteomes" id="UP000187209">
    <property type="component" value="Unassembled WGS sequence"/>
</dbReference>